<dbReference type="PANTHER" id="PTHR23328">
    <property type="entry name" value="RING-TYPE DOMAIN-CONTAINING PROTEIN"/>
    <property type="match status" value="1"/>
</dbReference>
<evidence type="ECO:0000256" key="11">
    <source>
        <dbReference type="SAM" id="Coils"/>
    </source>
</evidence>
<reference evidence="13" key="1">
    <citation type="journal article" date="2023" name="G3 (Bethesda)">
        <title>A reference genome for the long-term kleptoplast-retaining sea slug Elysia crispata morphotype clarki.</title>
        <authorList>
            <person name="Eastman K.E."/>
            <person name="Pendleton A.L."/>
            <person name="Shaikh M.A."/>
            <person name="Suttiyut T."/>
            <person name="Ogas R."/>
            <person name="Tomko P."/>
            <person name="Gavelis G."/>
            <person name="Widhalm J.R."/>
            <person name="Wisecaver J.H."/>
        </authorList>
    </citation>
    <scope>NUCLEOTIDE SEQUENCE</scope>
    <source>
        <strain evidence="13">ECLA1</strain>
    </source>
</reference>
<dbReference type="GO" id="GO:0031491">
    <property type="term" value="F:nucleosome binding"/>
    <property type="evidence" value="ECO:0007669"/>
    <property type="project" value="TreeGrafter"/>
</dbReference>
<feature type="region of interest" description="Disordered" evidence="12">
    <location>
        <begin position="618"/>
        <end position="663"/>
    </location>
</feature>
<evidence type="ECO:0000256" key="8">
    <source>
        <dbReference type="ARBA" id="ARBA00022786"/>
    </source>
</evidence>
<dbReference type="AlphaFoldDB" id="A0AAE1CLZ1"/>
<comment type="catalytic activity">
    <reaction evidence="1">
        <text>S-ubiquitinyl-[E2 ubiquitin-conjugating enzyme]-L-cysteine + [acceptor protein]-L-lysine = [E2 ubiquitin-conjugating enzyme]-L-cysteine + N(6)-ubiquitinyl-[acceptor protein]-L-lysine.</text>
        <dbReference type="EC" id="2.3.2.27"/>
    </reaction>
</comment>
<dbReference type="InterPro" id="IPR051657">
    <property type="entry name" value="RNF168/RNF169_E3_ubiq-ligase"/>
</dbReference>
<feature type="coiled-coil region" evidence="11">
    <location>
        <begin position="104"/>
        <end position="157"/>
    </location>
</feature>
<keyword evidence="5" id="KW-0479">Metal-binding</keyword>
<dbReference type="CDD" id="cd22249">
    <property type="entry name" value="UDM1_RNF168_RNF169-like"/>
    <property type="match status" value="1"/>
</dbReference>
<protein>
    <recommendedName>
        <fullName evidence="3">RING-type E3 ubiquitin transferase</fullName>
        <ecNumber evidence="3">2.3.2.27</ecNumber>
    </recommendedName>
</protein>
<keyword evidence="6" id="KW-0227">DNA damage</keyword>
<dbReference type="PROSITE" id="PS00518">
    <property type="entry name" value="ZF_RING_1"/>
    <property type="match status" value="1"/>
</dbReference>
<dbReference type="EC" id="2.3.2.27" evidence="3"/>
<evidence type="ECO:0000256" key="1">
    <source>
        <dbReference type="ARBA" id="ARBA00000900"/>
    </source>
</evidence>
<dbReference type="GO" id="GO:0005634">
    <property type="term" value="C:nucleus"/>
    <property type="evidence" value="ECO:0007669"/>
    <property type="project" value="UniProtKB-SubCell"/>
</dbReference>
<feature type="region of interest" description="Disordered" evidence="12">
    <location>
        <begin position="176"/>
        <end position="221"/>
    </location>
</feature>
<keyword evidence="9" id="KW-0862">Zinc</keyword>
<dbReference type="GO" id="GO:0008270">
    <property type="term" value="F:zinc ion binding"/>
    <property type="evidence" value="ECO:0007669"/>
    <property type="project" value="UniProtKB-KW"/>
</dbReference>
<keyword evidence="4" id="KW-0808">Transferase</keyword>
<sequence length="733" mass="81785">MPCKHTLCIYCYKQTVAQSNLVCPICRQRISVWARRAAKTNTLVDQKKWVVIQRAFPQKVKKRMEGMAGGFENEVDDEEDDSDDQDCETYLRKLKELSKPGEIHQEYEAAMRKLQQQRELEAKKEEEASAALIQALQEEEEKEMERIRREREDAEKLGLAMAQQLEEVSFEELKSRGLLNSPQGNTPNNKSNTKTPTPKMVSKSKKNTKPGRPMSASDGKMNTMNNFFSPVPRTPSVPPSYLQLTKQEQQKKELSPYPFACISPVDKIFYGLSTLGESANSTPRHRRCSSSSDEAPGLIEEHSYTTASAPVIDLTNPAVSSELCSERSDIPQYDLMKVKSEPEDIFGPGPSGLNTFVPESPVLISTLYPEKSGVNGRLEYLCPTAGNFKPIIAHQRTPPKRQANGVAVDTPIMKTTPKMIVLDSPSPISIHTKKPLALKTASPKMKSATGVGKTTAAAMINKRAEEALRNSAKTSESFSSLKSTSASYKGYDNVAIHPSNNKILNCNAEPSEKLASEAFPICLEDELPDIEQQAQESNMTYHANTRAMDNRSDQENLSEMCENELRSSPVWGLTGSVVQPLKIRVSRSSNKPLNTRFDITVSESISDSAWQTDKKEINVGDGSKCKPLNKPVNKNSIAKKHSDPSKKSGAKGKKSAPSGVNTTLDSFVQRKKRTFSCTTNQDLEKSHLTQEEKDHLLALQLQEMYENLDKSKIYVDRFKGSVNEYSFRKKRKV</sequence>
<dbReference type="GO" id="GO:0061630">
    <property type="term" value="F:ubiquitin protein ligase activity"/>
    <property type="evidence" value="ECO:0007669"/>
    <property type="project" value="UniProtKB-EC"/>
</dbReference>
<dbReference type="PANTHER" id="PTHR23328:SF0">
    <property type="entry name" value="RING-TYPE DOMAIN-CONTAINING PROTEIN"/>
    <property type="match status" value="1"/>
</dbReference>
<dbReference type="InterPro" id="IPR013083">
    <property type="entry name" value="Znf_RING/FYVE/PHD"/>
</dbReference>
<proteinExistence type="predicted"/>
<keyword evidence="10" id="KW-0539">Nucleus</keyword>
<organism evidence="13 14">
    <name type="scientific">Elysia crispata</name>
    <name type="common">lettuce slug</name>
    <dbReference type="NCBI Taxonomy" id="231223"/>
    <lineage>
        <taxon>Eukaryota</taxon>
        <taxon>Metazoa</taxon>
        <taxon>Spiralia</taxon>
        <taxon>Lophotrochozoa</taxon>
        <taxon>Mollusca</taxon>
        <taxon>Gastropoda</taxon>
        <taxon>Heterobranchia</taxon>
        <taxon>Euthyneura</taxon>
        <taxon>Panpulmonata</taxon>
        <taxon>Sacoglossa</taxon>
        <taxon>Placobranchoidea</taxon>
        <taxon>Plakobranchidae</taxon>
        <taxon>Elysia</taxon>
    </lineage>
</organism>
<comment type="caution">
    <text evidence="13">The sequence shown here is derived from an EMBL/GenBank/DDBJ whole genome shotgun (WGS) entry which is preliminary data.</text>
</comment>
<keyword evidence="7" id="KW-0863">Zinc-finger</keyword>
<evidence type="ECO:0000256" key="4">
    <source>
        <dbReference type="ARBA" id="ARBA00022679"/>
    </source>
</evidence>
<gene>
    <name evidence="13" type="ORF">RRG08_010874</name>
</gene>
<keyword evidence="14" id="KW-1185">Reference proteome</keyword>
<dbReference type="Proteomes" id="UP001283361">
    <property type="component" value="Unassembled WGS sequence"/>
</dbReference>
<dbReference type="EMBL" id="JAWDGP010007638">
    <property type="protein sequence ID" value="KAK3710350.1"/>
    <property type="molecule type" value="Genomic_DNA"/>
</dbReference>
<comment type="subcellular location">
    <subcellularLocation>
        <location evidence="2">Nucleus</location>
    </subcellularLocation>
</comment>
<dbReference type="GO" id="GO:0035861">
    <property type="term" value="C:site of double-strand break"/>
    <property type="evidence" value="ECO:0007669"/>
    <property type="project" value="TreeGrafter"/>
</dbReference>
<evidence type="ECO:0000256" key="9">
    <source>
        <dbReference type="ARBA" id="ARBA00022833"/>
    </source>
</evidence>
<dbReference type="Gene3D" id="3.30.40.10">
    <property type="entry name" value="Zinc/RING finger domain, C3HC4 (zinc finger)"/>
    <property type="match status" value="1"/>
</dbReference>
<evidence type="ECO:0000313" key="13">
    <source>
        <dbReference type="EMBL" id="KAK3710350.1"/>
    </source>
</evidence>
<dbReference type="InterPro" id="IPR017907">
    <property type="entry name" value="Znf_RING_CS"/>
</dbReference>
<accession>A0AAE1CLZ1</accession>
<evidence type="ECO:0000256" key="5">
    <source>
        <dbReference type="ARBA" id="ARBA00022723"/>
    </source>
</evidence>
<evidence type="ECO:0000256" key="6">
    <source>
        <dbReference type="ARBA" id="ARBA00022763"/>
    </source>
</evidence>
<evidence type="ECO:0000256" key="10">
    <source>
        <dbReference type="ARBA" id="ARBA00023242"/>
    </source>
</evidence>
<keyword evidence="8" id="KW-0833">Ubl conjugation pathway</keyword>
<name>A0AAE1CLZ1_9GAST</name>
<dbReference type="GO" id="GO:0006302">
    <property type="term" value="P:double-strand break repair"/>
    <property type="evidence" value="ECO:0007669"/>
    <property type="project" value="TreeGrafter"/>
</dbReference>
<feature type="compositionally biased region" description="Low complexity" evidence="12">
    <location>
        <begin position="185"/>
        <end position="199"/>
    </location>
</feature>
<dbReference type="SUPFAM" id="SSF57850">
    <property type="entry name" value="RING/U-box"/>
    <property type="match status" value="1"/>
</dbReference>
<evidence type="ECO:0000256" key="12">
    <source>
        <dbReference type="SAM" id="MobiDB-lite"/>
    </source>
</evidence>
<evidence type="ECO:0000256" key="7">
    <source>
        <dbReference type="ARBA" id="ARBA00022771"/>
    </source>
</evidence>
<keyword evidence="11" id="KW-0175">Coiled coil</keyword>
<evidence type="ECO:0000313" key="14">
    <source>
        <dbReference type="Proteomes" id="UP001283361"/>
    </source>
</evidence>
<dbReference type="CDD" id="cd21932">
    <property type="entry name" value="MIU2_RNF168-like"/>
    <property type="match status" value="1"/>
</dbReference>
<evidence type="ECO:0000256" key="2">
    <source>
        <dbReference type="ARBA" id="ARBA00004123"/>
    </source>
</evidence>
<evidence type="ECO:0000256" key="3">
    <source>
        <dbReference type="ARBA" id="ARBA00012483"/>
    </source>
</evidence>